<reference evidence="2 3" key="1">
    <citation type="journal article" date="2015" name="Genome Biol. Evol.">
        <title>Comparative Genomics of a Bacterivorous Green Alga Reveals Evolutionary Causalities and Consequences of Phago-Mixotrophic Mode of Nutrition.</title>
        <authorList>
            <person name="Burns J.A."/>
            <person name="Paasch A."/>
            <person name="Narechania A."/>
            <person name="Kim E."/>
        </authorList>
    </citation>
    <scope>NUCLEOTIDE SEQUENCE [LARGE SCALE GENOMIC DNA]</scope>
    <source>
        <strain evidence="2 3">PLY_AMNH</strain>
    </source>
</reference>
<feature type="compositionally biased region" description="Basic and acidic residues" evidence="1">
    <location>
        <begin position="306"/>
        <end position="319"/>
    </location>
</feature>
<sequence>MPSDLERASSIGAYVSHRQEKFHFPDGRRGIRFYLVDKTGSAVPAVLGEERETRDGHYMYRNEASFAGGEPLCCSNLSGVHQWLRAMMPRSAKLSQEPRDDLLGTASDAPDNALGKRQRESGDGDAAHSSLSLGRSHAMASKLARTQSDVAQPVYRRQFKKMSKRAASLAWVREMHLMEAKEAVETLGAVLVDFMEGERSDTPQDPATHPTLTEAIEVLRQLRSVHMTLHLLEDTRVADILTELARGGNAVLAGMAETLLKQWLAVLFHHAHLLSVTPPADAAEEAPPLAPAAPAVDTEVAALGLKRDGGSSGLRETRRPVGGVTASHAGAEDVEDAWEHGERSAGRGRSSLAARRGAHTEEAPSGRAGSAHDERTRVSSARERREPEAKQAEAQAKMPPPALSKNIGKGKVGKTVGKGHKLCHVCGIVVGSPTRVCPHCNANLPFKTANSGSPRKPPDGLKK</sequence>
<proteinExistence type="predicted"/>
<dbReference type="Gene3D" id="1.20.930.10">
    <property type="entry name" value="Conserved domain common to transcription factors TFIIS, elongin A, CRSP70"/>
    <property type="match status" value="1"/>
</dbReference>
<comment type="caution">
    <text evidence="2">The sequence shown here is derived from an EMBL/GenBank/DDBJ whole genome shotgun (WGS) entry which is preliminary data.</text>
</comment>
<dbReference type="AlphaFoldDB" id="A0AAE0BNJ3"/>
<evidence type="ECO:0000313" key="3">
    <source>
        <dbReference type="Proteomes" id="UP001190700"/>
    </source>
</evidence>
<dbReference type="InterPro" id="IPR035441">
    <property type="entry name" value="TFIIS/LEDGF_dom_sf"/>
</dbReference>
<dbReference type="SUPFAM" id="SSF47676">
    <property type="entry name" value="Conserved domain common to transcription factors TFIIS, elongin A, CRSP70"/>
    <property type="match status" value="1"/>
</dbReference>
<feature type="region of interest" description="Disordered" evidence="1">
    <location>
        <begin position="94"/>
        <end position="145"/>
    </location>
</feature>
<dbReference type="Proteomes" id="UP001190700">
    <property type="component" value="Unassembled WGS sequence"/>
</dbReference>
<organism evidence="2 3">
    <name type="scientific">Cymbomonas tetramitiformis</name>
    <dbReference type="NCBI Taxonomy" id="36881"/>
    <lineage>
        <taxon>Eukaryota</taxon>
        <taxon>Viridiplantae</taxon>
        <taxon>Chlorophyta</taxon>
        <taxon>Pyramimonadophyceae</taxon>
        <taxon>Pyramimonadales</taxon>
        <taxon>Pyramimonadaceae</taxon>
        <taxon>Cymbomonas</taxon>
    </lineage>
</organism>
<dbReference type="EMBL" id="LGRX02034041">
    <property type="protein sequence ID" value="KAK3239045.1"/>
    <property type="molecule type" value="Genomic_DNA"/>
</dbReference>
<keyword evidence="3" id="KW-1185">Reference proteome</keyword>
<protein>
    <recommendedName>
        <fullName evidence="4">TFIIS N-terminal domain-containing protein</fullName>
    </recommendedName>
</protein>
<evidence type="ECO:0000256" key="1">
    <source>
        <dbReference type="SAM" id="MobiDB-lite"/>
    </source>
</evidence>
<evidence type="ECO:0008006" key="4">
    <source>
        <dbReference type="Google" id="ProtNLM"/>
    </source>
</evidence>
<name>A0AAE0BNJ3_9CHLO</name>
<feature type="compositionally biased region" description="Basic and acidic residues" evidence="1">
    <location>
        <begin position="117"/>
        <end position="126"/>
    </location>
</feature>
<feature type="compositionally biased region" description="Basic and acidic residues" evidence="1">
    <location>
        <begin position="358"/>
        <end position="391"/>
    </location>
</feature>
<gene>
    <name evidence="2" type="ORF">CYMTET_51002</name>
</gene>
<accession>A0AAE0BNJ3</accession>
<feature type="region of interest" description="Disordered" evidence="1">
    <location>
        <begin position="306"/>
        <end position="408"/>
    </location>
</feature>
<evidence type="ECO:0000313" key="2">
    <source>
        <dbReference type="EMBL" id="KAK3239045.1"/>
    </source>
</evidence>